<evidence type="ECO:0000256" key="4">
    <source>
        <dbReference type="ARBA" id="ARBA00022842"/>
    </source>
</evidence>
<gene>
    <name evidence="7" type="ORF">FHX49_000644</name>
</gene>
<feature type="region of interest" description="Disordered" evidence="5">
    <location>
        <begin position="159"/>
        <end position="230"/>
    </location>
</feature>
<dbReference type="RefSeq" id="WP_165141836.1">
    <property type="nucleotide sequence ID" value="NZ_CP049255.1"/>
</dbReference>
<feature type="domain" description="PIN" evidence="6">
    <location>
        <begin position="11"/>
        <end position="137"/>
    </location>
</feature>
<keyword evidence="3" id="KW-0378">Hydrolase</keyword>
<proteinExistence type="predicted"/>
<dbReference type="GO" id="GO:0004518">
    <property type="term" value="F:nuclease activity"/>
    <property type="evidence" value="ECO:0007669"/>
    <property type="project" value="UniProtKB-KW"/>
</dbReference>
<keyword evidence="2" id="KW-0479">Metal-binding</keyword>
<feature type="compositionally biased region" description="Polar residues" evidence="5">
    <location>
        <begin position="159"/>
        <end position="170"/>
    </location>
</feature>
<evidence type="ECO:0000256" key="3">
    <source>
        <dbReference type="ARBA" id="ARBA00022801"/>
    </source>
</evidence>
<evidence type="ECO:0000256" key="1">
    <source>
        <dbReference type="ARBA" id="ARBA00022722"/>
    </source>
</evidence>
<evidence type="ECO:0000256" key="2">
    <source>
        <dbReference type="ARBA" id="ARBA00022723"/>
    </source>
</evidence>
<accession>A0A7W4V1E8</accession>
<dbReference type="GO" id="GO:0016787">
    <property type="term" value="F:hydrolase activity"/>
    <property type="evidence" value="ECO:0007669"/>
    <property type="project" value="UniProtKB-KW"/>
</dbReference>
<dbReference type="InterPro" id="IPR002716">
    <property type="entry name" value="PIN_dom"/>
</dbReference>
<evidence type="ECO:0000313" key="8">
    <source>
        <dbReference type="Proteomes" id="UP000529310"/>
    </source>
</evidence>
<organism evidence="7 8">
    <name type="scientific">Microbacterium endophyticum</name>
    <dbReference type="NCBI Taxonomy" id="1526412"/>
    <lineage>
        <taxon>Bacteria</taxon>
        <taxon>Bacillati</taxon>
        <taxon>Actinomycetota</taxon>
        <taxon>Actinomycetes</taxon>
        <taxon>Micrococcales</taxon>
        <taxon>Microbacteriaceae</taxon>
        <taxon>Microbacterium</taxon>
    </lineage>
</organism>
<name>A0A7W4V1E8_9MICO</name>
<reference evidence="7 8" key="1">
    <citation type="submission" date="2020-08" db="EMBL/GenBank/DDBJ databases">
        <title>Sequencing the genomes of 1000 actinobacteria strains.</title>
        <authorList>
            <person name="Klenk H.-P."/>
        </authorList>
    </citation>
    <scope>NUCLEOTIDE SEQUENCE [LARGE SCALE GENOMIC DNA]</scope>
    <source>
        <strain evidence="7 8">DSM 27099</strain>
    </source>
</reference>
<evidence type="ECO:0000259" key="6">
    <source>
        <dbReference type="Pfam" id="PF13470"/>
    </source>
</evidence>
<dbReference type="AlphaFoldDB" id="A0A7W4V1E8"/>
<dbReference type="Proteomes" id="UP000529310">
    <property type="component" value="Unassembled WGS sequence"/>
</dbReference>
<evidence type="ECO:0000313" key="7">
    <source>
        <dbReference type="EMBL" id="MBB2975103.1"/>
    </source>
</evidence>
<keyword evidence="1" id="KW-0540">Nuclease</keyword>
<dbReference type="EMBL" id="JACHWQ010000001">
    <property type="protein sequence ID" value="MBB2975103.1"/>
    <property type="molecule type" value="Genomic_DNA"/>
</dbReference>
<sequence>MSTRSARRINVVLDVNVFLDYIGREDGRILLPTADNLPSSSPAADTLALAFDDRYALFVSPHILRNINRVMHANGQSEQTRRKFIEFIVETCELTGGAIVDPVVRDHAIGDHEDNHILALAKDPSVDADVIVSSDHHLIDLGPAWNGRLMIRPRQFTSHMMRSGGQQSAATPAPMEHVSSASQTEARPKARPAQRPQKPTDRFPELRDVQVDRAGLGQNGDPKTHDTPEL</sequence>
<dbReference type="Pfam" id="PF13470">
    <property type="entry name" value="PIN_3"/>
    <property type="match status" value="1"/>
</dbReference>
<protein>
    <submittedName>
        <fullName evidence="7">Putative nucleic acid-binding protein</fullName>
    </submittedName>
</protein>
<dbReference type="GO" id="GO:0046872">
    <property type="term" value="F:metal ion binding"/>
    <property type="evidence" value="ECO:0007669"/>
    <property type="project" value="UniProtKB-KW"/>
</dbReference>
<keyword evidence="4" id="KW-0460">Magnesium</keyword>
<evidence type="ECO:0000256" key="5">
    <source>
        <dbReference type="SAM" id="MobiDB-lite"/>
    </source>
</evidence>
<feature type="compositionally biased region" description="Basic and acidic residues" evidence="5">
    <location>
        <begin position="198"/>
        <end position="211"/>
    </location>
</feature>
<keyword evidence="8" id="KW-1185">Reference proteome</keyword>
<comment type="caution">
    <text evidence="7">The sequence shown here is derived from an EMBL/GenBank/DDBJ whole genome shotgun (WGS) entry which is preliminary data.</text>
</comment>